<organism evidence="3">
    <name type="scientific">Schistosoma haematobium</name>
    <name type="common">Blood fluke</name>
    <dbReference type="NCBI Taxonomy" id="6185"/>
    <lineage>
        <taxon>Eukaryota</taxon>
        <taxon>Metazoa</taxon>
        <taxon>Spiralia</taxon>
        <taxon>Lophotrochozoa</taxon>
        <taxon>Platyhelminthes</taxon>
        <taxon>Trematoda</taxon>
        <taxon>Digenea</taxon>
        <taxon>Strigeidida</taxon>
        <taxon>Schistosomatoidea</taxon>
        <taxon>Schistosomatidae</taxon>
        <taxon>Schistosoma</taxon>
    </lineage>
</organism>
<gene>
    <name evidence="3" type="ORF">MS3_00891</name>
</gene>
<protein>
    <submittedName>
        <fullName evidence="3">GLIPR1-like protein 1</fullName>
    </submittedName>
</protein>
<sequence>MYNILILYILINNVYYVNTNRKLDKNSEDIIELHRKYRQDLVDCKVDGQPPAKYMSPLKWNYNLAAQAQKLANKCILQHDKRHSDEFRWVGQNIALGPTIKSGVDAWFNEHKLYDYNHNDCMKCLHYTQMVWAKTTDIGCGVASCPKYGLSIVCNYGPGGNWNDEKPYEVKSRELCPKMQNIPKGSFKTMHDNTQRAPLSMVNVNHKFSTTGSSGSRVHELRPQIQPIPLNIFGNNGRNTRIISTFGNENKHMFSKSVRDGSSLVYVQGQHNNRSKWDNELASKAKDLANECYFHHNDVNLPHKWEYVGQNIAGYQTIEQGNYEGRYPYEAKSQDECYAVTTRRPETTRRPITTKRPKTTRRPGTIPTRKPDISKQIPKPNWPTLISSWSGFANSNMLHGIVTKTCICIQ</sequence>
<feature type="compositionally biased region" description="Basic residues" evidence="1">
    <location>
        <begin position="352"/>
        <end position="361"/>
    </location>
</feature>
<evidence type="ECO:0000256" key="1">
    <source>
        <dbReference type="SAM" id="MobiDB-lite"/>
    </source>
</evidence>
<proteinExistence type="predicted"/>
<evidence type="ECO:0000259" key="2">
    <source>
        <dbReference type="SMART" id="SM00198"/>
    </source>
</evidence>
<dbReference type="PANTHER" id="PTHR10334">
    <property type="entry name" value="CYSTEINE-RICH SECRETORY PROTEIN-RELATED"/>
    <property type="match status" value="1"/>
</dbReference>
<dbReference type="SMART" id="SM00198">
    <property type="entry name" value="SCP"/>
    <property type="match status" value="1"/>
</dbReference>
<dbReference type="Pfam" id="PF00188">
    <property type="entry name" value="CAP"/>
    <property type="match status" value="1"/>
</dbReference>
<feature type="region of interest" description="Disordered" evidence="1">
    <location>
        <begin position="343"/>
        <end position="377"/>
    </location>
</feature>
<dbReference type="PRINTS" id="PR00837">
    <property type="entry name" value="V5TPXLIKE"/>
</dbReference>
<dbReference type="STRING" id="6185.A0A094ZIQ2"/>
<dbReference type="SUPFAM" id="SSF55797">
    <property type="entry name" value="PR-1-like"/>
    <property type="match status" value="2"/>
</dbReference>
<dbReference type="AlphaFoldDB" id="A0A094ZIQ2"/>
<accession>A0A094ZIQ2</accession>
<dbReference type="InterPro" id="IPR035940">
    <property type="entry name" value="CAP_sf"/>
</dbReference>
<dbReference type="Gene3D" id="3.40.33.10">
    <property type="entry name" value="CAP"/>
    <property type="match status" value="2"/>
</dbReference>
<reference evidence="3" key="1">
    <citation type="journal article" date="2012" name="Nat. Genet.">
        <title>Whole-genome sequence of Schistosoma haematobium.</title>
        <authorList>
            <person name="Young N.D."/>
            <person name="Jex A.R."/>
            <person name="Li B."/>
            <person name="Liu S."/>
            <person name="Yang L."/>
            <person name="Xiong Z."/>
            <person name="Li Y."/>
            <person name="Cantacessi C."/>
            <person name="Hall R.S."/>
            <person name="Xu X."/>
            <person name="Chen F."/>
            <person name="Wu X."/>
            <person name="Zerlotini A."/>
            <person name="Oliveira G."/>
            <person name="Hofmann A."/>
            <person name="Zhang G."/>
            <person name="Fang X."/>
            <person name="Kang Y."/>
            <person name="Campbell B.E."/>
            <person name="Loukas A."/>
            <person name="Ranganathan S."/>
            <person name="Rollinson D."/>
            <person name="Rinaldi G."/>
            <person name="Brindley P.J."/>
            <person name="Yang H."/>
            <person name="Wang J."/>
            <person name="Wang J."/>
            <person name="Gasser R.B."/>
        </authorList>
    </citation>
    <scope>NUCLEOTIDE SEQUENCE [LARGE SCALE GENOMIC DNA]</scope>
</reference>
<feature type="domain" description="SCP" evidence="2">
    <location>
        <begin position="25"/>
        <end position="164"/>
    </location>
</feature>
<dbReference type="InterPro" id="IPR014044">
    <property type="entry name" value="CAP_dom"/>
</dbReference>
<dbReference type="InterPro" id="IPR001283">
    <property type="entry name" value="CRISP-related"/>
</dbReference>
<name>A0A094ZIQ2_SCHHA</name>
<dbReference type="EMBL" id="KL250515">
    <property type="protein sequence ID" value="KGB32734.1"/>
    <property type="molecule type" value="Genomic_DNA"/>
</dbReference>
<dbReference type="CDD" id="cd05380">
    <property type="entry name" value="CAP_euk"/>
    <property type="match status" value="1"/>
</dbReference>
<evidence type="ECO:0000313" key="3">
    <source>
        <dbReference type="EMBL" id="KGB32734.1"/>
    </source>
</evidence>